<dbReference type="STRING" id="3821.A0A151QMQ9"/>
<name>A0A151QMQ9_CAJCA</name>
<dbReference type="GO" id="GO:0005840">
    <property type="term" value="C:ribosome"/>
    <property type="evidence" value="ECO:0007669"/>
    <property type="project" value="UniProtKB-KW"/>
</dbReference>
<dbReference type="Proteomes" id="UP000075243">
    <property type="component" value="Unassembled WGS sequence"/>
</dbReference>
<dbReference type="GO" id="GO:0006412">
    <property type="term" value="P:translation"/>
    <property type="evidence" value="ECO:0007669"/>
    <property type="project" value="InterPro"/>
</dbReference>
<dbReference type="GO" id="GO:0003735">
    <property type="term" value="F:structural constituent of ribosome"/>
    <property type="evidence" value="ECO:0007669"/>
    <property type="project" value="InterPro"/>
</dbReference>
<comment type="similarity">
    <text evidence="1">Belongs to the eukaryotic ribosomal protein eS6 family.</text>
</comment>
<dbReference type="PANTHER" id="PTHR11502">
    <property type="entry name" value="40S RIBOSOMAL PROTEIN S6"/>
    <property type="match status" value="1"/>
</dbReference>
<dbReference type="InterPro" id="IPR001377">
    <property type="entry name" value="Ribosomal_eS6"/>
</dbReference>
<dbReference type="EMBL" id="KQ485847">
    <property type="protein sequence ID" value="KYP31589.1"/>
    <property type="molecule type" value="Genomic_DNA"/>
</dbReference>
<evidence type="ECO:0000313" key="4">
    <source>
        <dbReference type="EMBL" id="KYP31589.1"/>
    </source>
</evidence>
<gene>
    <name evidence="4" type="ORF">KK1_048008</name>
</gene>
<protein>
    <submittedName>
        <fullName evidence="4">40S ribosomal protein S6</fullName>
    </submittedName>
</protein>
<evidence type="ECO:0000256" key="3">
    <source>
        <dbReference type="ARBA" id="ARBA00023274"/>
    </source>
</evidence>
<keyword evidence="5" id="KW-1185">Reference proteome</keyword>
<reference evidence="4" key="1">
    <citation type="journal article" date="2012" name="Nat. Biotechnol.">
        <title>Draft genome sequence of pigeonpea (Cajanus cajan), an orphan legume crop of resource-poor farmers.</title>
        <authorList>
            <person name="Varshney R.K."/>
            <person name="Chen W."/>
            <person name="Li Y."/>
            <person name="Bharti A.K."/>
            <person name="Saxena R.K."/>
            <person name="Schlueter J.A."/>
            <person name="Donoghue M.T."/>
            <person name="Azam S."/>
            <person name="Fan G."/>
            <person name="Whaley A.M."/>
            <person name="Farmer A.D."/>
            <person name="Sheridan J."/>
            <person name="Iwata A."/>
            <person name="Tuteja R."/>
            <person name="Penmetsa R.V."/>
            <person name="Wu W."/>
            <person name="Upadhyaya H.D."/>
            <person name="Yang S.P."/>
            <person name="Shah T."/>
            <person name="Saxena K.B."/>
            <person name="Michael T."/>
            <person name="McCombie W.R."/>
            <person name="Yang B."/>
            <person name="Zhang G."/>
            <person name="Yang H."/>
            <person name="Wang J."/>
            <person name="Spillane C."/>
            <person name="Cook D.R."/>
            <person name="May G.D."/>
            <person name="Xu X."/>
            <person name="Jackson S.A."/>
        </authorList>
    </citation>
    <scope>NUCLEOTIDE SEQUENCE [LARGE SCALE GENOMIC DNA]</scope>
</reference>
<organism evidence="4 5">
    <name type="scientific">Cajanus cajan</name>
    <name type="common">Pigeon pea</name>
    <name type="synonym">Cajanus indicus</name>
    <dbReference type="NCBI Taxonomy" id="3821"/>
    <lineage>
        <taxon>Eukaryota</taxon>
        <taxon>Viridiplantae</taxon>
        <taxon>Streptophyta</taxon>
        <taxon>Embryophyta</taxon>
        <taxon>Tracheophyta</taxon>
        <taxon>Spermatophyta</taxon>
        <taxon>Magnoliopsida</taxon>
        <taxon>eudicotyledons</taxon>
        <taxon>Gunneridae</taxon>
        <taxon>Pentapetalae</taxon>
        <taxon>rosids</taxon>
        <taxon>fabids</taxon>
        <taxon>Fabales</taxon>
        <taxon>Fabaceae</taxon>
        <taxon>Papilionoideae</taxon>
        <taxon>50 kb inversion clade</taxon>
        <taxon>NPAAA clade</taxon>
        <taxon>indigoferoid/millettioid clade</taxon>
        <taxon>Phaseoleae</taxon>
        <taxon>Cajanus</taxon>
    </lineage>
</organism>
<dbReference type="AlphaFoldDB" id="A0A151QMQ9"/>
<keyword evidence="3" id="KW-0687">Ribonucleoprotein</keyword>
<evidence type="ECO:0000313" key="5">
    <source>
        <dbReference type="Proteomes" id="UP000075243"/>
    </source>
</evidence>
<dbReference type="Gene3D" id="1.20.5.2650">
    <property type="match status" value="1"/>
</dbReference>
<dbReference type="Gramene" id="C.cajan_46594.t">
    <property type="protein sequence ID" value="C.cajan_46594.t.cds1"/>
    <property type="gene ID" value="C.cajan_46594"/>
</dbReference>
<dbReference type="GO" id="GO:1990904">
    <property type="term" value="C:ribonucleoprotein complex"/>
    <property type="evidence" value="ECO:0007669"/>
    <property type="project" value="UniProtKB-KW"/>
</dbReference>
<evidence type="ECO:0000256" key="2">
    <source>
        <dbReference type="ARBA" id="ARBA00022980"/>
    </source>
</evidence>
<keyword evidence="2 4" id="KW-0689">Ribosomal protein</keyword>
<sequence>MRGPKRASKIRKLFNLSKEDDVRKYVNTYRRTFTTKAGKISGALNFCICLI</sequence>
<accession>A0A151QMQ9</accession>
<evidence type="ECO:0000256" key="1">
    <source>
        <dbReference type="ARBA" id="ARBA00009312"/>
    </source>
</evidence>
<proteinExistence type="inferred from homology"/>